<keyword evidence="4" id="KW-0645">Protease</keyword>
<dbReference type="GO" id="GO:0006508">
    <property type="term" value="P:proteolysis"/>
    <property type="evidence" value="ECO:0007669"/>
    <property type="project" value="UniProtKB-KW"/>
</dbReference>
<evidence type="ECO:0000313" key="4">
    <source>
        <dbReference type="EMBL" id="ADZ71254.1"/>
    </source>
</evidence>
<dbReference type="RefSeq" id="WP_013653568.1">
    <property type="nucleotide sequence ID" value="NC_015259.1"/>
</dbReference>
<dbReference type="HOGENOM" id="CLU_099411_0_0_5"/>
<evidence type="ECO:0000313" key="5">
    <source>
        <dbReference type="Proteomes" id="UP000008130"/>
    </source>
</evidence>
<accession>F2J600</accession>
<dbReference type="eggNOG" id="COG3577">
    <property type="taxonomic scope" value="Bacteria"/>
</dbReference>
<feature type="transmembrane region" description="Helical" evidence="2">
    <location>
        <begin position="7"/>
        <end position="26"/>
    </location>
</feature>
<dbReference type="NCBIfam" id="TIGR02281">
    <property type="entry name" value="clan_AA_DTGA"/>
    <property type="match status" value="1"/>
</dbReference>
<dbReference type="PROSITE" id="PS50175">
    <property type="entry name" value="ASP_PROT_RETROV"/>
    <property type="match status" value="1"/>
</dbReference>
<feature type="transmembrane region" description="Helical" evidence="2">
    <location>
        <begin position="70"/>
        <end position="90"/>
    </location>
</feature>
<dbReference type="InterPro" id="IPR011969">
    <property type="entry name" value="Clan_AA_Asp_peptidase_C"/>
</dbReference>
<dbReference type="STRING" id="991905.SL003B_2831"/>
<dbReference type="GO" id="GO:0004190">
    <property type="term" value="F:aspartic-type endopeptidase activity"/>
    <property type="evidence" value="ECO:0007669"/>
    <property type="project" value="InterPro"/>
</dbReference>
<dbReference type="EMBL" id="CP002568">
    <property type="protein sequence ID" value="ADZ71254.1"/>
    <property type="molecule type" value="Genomic_DNA"/>
</dbReference>
<dbReference type="Proteomes" id="UP000008130">
    <property type="component" value="Chromosome"/>
</dbReference>
<dbReference type="InterPro" id="IPR021109">
    <property type="entry name" value="Peptidase_aspartic_dom_sf"/>
</dbReference>
<organism evidence="4 5">
    <name type="scientific">Polymorphum gilvum (strain LMG 25793 / CGMCC 1.9160 / SL003B-26A1)</name>
    <dbReference type="NCBI Taxonomy" id="991905"/>
    <lineage>
        <taxon>Bacteria</taxon>
        <taxon>Pseudomonadati</taxon>
        <taxon>Pseudomonadota</taxon>
        <taxon>Alphaproteobacteria</taxon>
        <taxon>Rhodobacterales</taxon>
        <taxon>Paracoccaceae</taxon>
        <taxon>Polymorphum</taxon>
    </lineage>
</organism>
<dbReference type="PROSITE" id="PS00141">
    <property type="entry name" value="ASP_PROTEASE"/>
    <property type="match status" value="1"/>
</dbReference>
<protein>
    <submittedName>
        <fullName evidence="4">Eukaryotic/viral aspartic protease, active site</fullName>
    </submittedName>
</protein>
<dbReference type="CDD" id="cd05483">
    <property type="entry name" value="retropepsin_like_bacteria"/>
    <property type="match status" value="1"/>
</dbReference>
<keyword evidence="2" id="KW-1133">Transmembrane helix</keyword>
<dbReference type="InterPro" id="IPR001995">
    <property type="entry name" value="Peptidase_A2_cat"/>
</dbReference>
<dbReference type="OrthoDB" id="7595324at2"/>
<dbReference type="AlphaFoldDB" id="F2J600"/>
<dbReference type="InterPro" id="IPR001969">
    <property type="entry name" value="Aspartic_peptidase_AS"/>
</dbReference>
<dbReference type="KEGG" id="pgv:SL003B_2831"/>
<feature type="domain" description="Peptidase A2" evidence="3">
    <location>
        <begin position="139"/>
        <end position="156"/>
    </location>
</feature>
<reference evidence="4 5" key="1">
    <citation type="journal article" date="2011" name="J. Bacteriol.">
        <title>Complete genome sequence of Polymorphum gilvum SL003B-26A1T, a crude oil-degrading bacterium from oil-polluted saline soil.</title>
        <authorList>
            <person name="Li S.G."/>
            <person name="Tang Y.Q."/>
            <person name="Nie Y."/>
            <person name="Cai M."/>
            <person name="Wu X.L."/>
        </authorList>
    </citation>
    <scope>NUCLEOTIDE SEQUENCE [LARGE SCALE GENOMIC DNA]</scope>
    <source>
        <strain evidence="5">LMG 25793 / CGMCC 1.9160 / SL003B-26A1</strain>
    </source>
</reference>
<sequence>MGTPRQIYGIALAVLVLVMIAAGLAFLFDFPGEAESFDMDSSGPRLIALSALSFVFMASLLFGTPRVREILRATVFWGGLMLVLLVGYAYRGDLVQGGYRVLGALAPGLAVEQPDGSVMVVRNASGHFHLDATVNGAGVRFLVDTGASAVVLTQADARAAGIAPESLSYSIPVTTANGRTLVAPARIDTIAVGPVRLTDVRAFVARPGSLETSLFGMSALGRLSGYRVEGDRLILTP</sequence>
<gene>
    <name evidence="4" type="ordered locus">SL003B_2831</name>
</gene>
<keyword evidence="1" id="KW-0378">Hydrolase</keyword>
<keyword evidence="2" id="KW-0812">Transmembrane</keyword>
<dbReference type="Gene3D" id="2.40.70.10">
    <property type="entry name" value="Acid Proteases"/>
    <property type="match status" value="1"/>
</dbReference>
<keyword evidence="5" id="KW-1185">Reference proteome</keyword>
<name>F2J600_POLGS</name>
<keyword evidence="2" id="KW-0472">Membrane</keyword>
<evidence type="ECO:0000256" key="1">
    <source>
        <dbReference type="ARBA" id="ARBA00022801"/>
    </source>
</evidence>
<evidence type="ECO:0000259" key="3">
    <source>
        <dbReference type="PROSITE" id="PS50175"/>
    </source>
</evidence>
<dbReference type="InterPro" id="IPR034122">
    <property type="entry name" value="Retropepsin-like_bacterial"/>
</dbReference>
<feature type="transmembrane region" description="Helical" evidence="2">
    <location>
        <begin position="46"/>
        <end position="63"/>
    </location>
</feature>
<dbReference type="SUPFAM" id="SSF50630">
    <property type="entry name" value="Acid proteases"/>
    <property type="match status" value="1"/>
</dbReference>
<evidence type="ECO:0000256" key="2">
    <source>
        <dbReference type="SAM" id="Phobius"/>
    </source>
</evidence>
<proteinExistence type="predicted"/>
<dbReference type="Pfam" id="PF13975">
    <property type="entry name" value="gag-asp_proteas"/>
    <property type="match status" value="1"/>
</dbReference>